<evidence type="ECO:0000256" key="2">
    <source>
        <dbReference type="ARBA" id="ARBA00012396"/>
    </source>
</evidence>
<evidence type="ECO:0000256" key="4">
    <source>
        <dbReference type="ARBA" id="ARBA00022746"/>
    </source>
</evidence>
<dbReference type="GO" id="GO:0016117">
    <property type="term" value="P:carotenoid biosynthetic process"/>
    <property type="evidence" value="ECO:0007669"/>
    <property type="project" value="UniProtKB-KW"/>
</dbReference>
<evidence type="ECO:0000256" key="1">
    <source>
        <dbReference type="ARBA" id="ARBA00001805"/>
    </source>
</evidence>
<dbReference type="RefSeq" id="XP_015408709.1">
    <property type="nucleotide sequence ID" value="XM_015549865.1"/>
</dbReference>
<dbReference type="Proteomes" id="UP000037505">
    <property type="component" value="Unassembled WGS sequence"/>
</dbReference>
<accession>A0A0L1J7J8</accession>
<dbReference type="EC" id="2.5.1.32" evidence="2"/>
<keyword evidence="4" id="KW-0125">Carotenoid biosynthesis</keyword>
<evidence type="ECO:0000313" key="7">
    <source>
        <dbReference type="Proteomes" id="UP000037505"/>
    </source>
</evidence>
<dbReference type="PROSITE" id="PS01045">
    <property type="entry name" value="SQUALEN_PHYTOEN_SYN_2"/>
    <property type="match status" value="1"/>
</dbReference>
<dbReference type="PANTHER" id="PTHR31480">
    <property type="entry name" value="BIFUNCTIONAL LYCOPENE CYCLASE/PHYTOENE SYNTHASE"/>
    <property type="match status" value="1"/>
</dbReference>
<dbReference type="SUPFAM" id="SSF48576">
    <property type="entry name" value="Terpenoid synthases"/>
    <property type="match status" value="1"/>
</dbReference>
<organism evidence="6 7">
    <name type="scientific">Aspergillus nomiae NRRL (strain ATCC 15546 / NRRL 13137 / CBS 260.88 / M93)</name>
    <dbReference type="NCBI Taxonomy" id="1509407"/>
    <lineage>
        <taxon>Eukaryota</taxon>
        <taxon>Fungi</taxon>
        <taxon>Dikarya</taxon>
        <taxon>Ascomycota</taxon>
        <taxon>Pezizomycotina</taxon>
        <taxon>Eurotiomycetes</taxon>
        <taxon>Eurotiomycetidae</taxon>
        <taxon>Eurotiales</taxon>
        <taxon>Aspergillaceae</taxon>
        <taxon>Aspergillus</taxon>
        <taxon>Aspergillus subgen. Circumdati</taxon>
    </lineage>
</organism>
<dbReference type="OrthoDB" id="6600518at2759"/>
<sequence>MLKCILYYREVVFFAITNALVVFGLVTCDVALAIDQYDYLTSGTSSTKGTSLKSAFTTVTVRRVEFNNQILDALCEATNCLHLKSPSMYLGSALFEGQLRIDLIFLYSFCRLIDDLVDEAQNKDQAFLWIERCSALLDARFLSQDVEKSISLKGLCSEVDQRLVAAIKQIPAPRLSKQPLLDLLRGLKTDLEFNHKQGIFPIQTEADLDMYASLVAGTVGELTLSLIYHHHFQNKPIHPPDHLQQITAAGREMGRALQYVNIARDIHRDAVIGRVYIPTAWLQKAGVSPLDVIDYPSHPKVYTMQAMLLDKAEYCYQNSRAAIDKLPLEIQGPVNATIESYMEISRSLRKKKGNLQSARKFRLPLWRRLLVAWKAMNL</sequence>
<dbReference type="GeneID" id="26806412"/>
<dbReference type="SFLD" id="SFLDG01212">
    <property type="entry name" value="Phytoene_synthase_like"/>
    <property type="match status" value="1"/>
</dbReference>
<keyword evidence="7" id="KW-1185">Reference proteome</keyword>
<keyword evidence="5" id="KW-0812">Transmembrane</keyword>
<dbReference type="Gene3D" id="1.10.600.10">
    <property type="entry name" value="Farnesyl Diphosphate Synthase"/>
    <property type="match status" value="1"/>
</dbReference>
<dbReference type="EMBL" id="JNOM01000070">
    <property type="protein sequence ID" value="KNG87786.1"/>
    <property type="molecule type" value="Genomic_DNA"/>
</dbReference>
<name>A0A0L1J7J8_ASPN3</name>
<dbReference type="SFLD" id="SFLDS00005">
    <property type="entry name" value="Isoprenoid_Synthase_Type_I"/>
    <property type="match status" value="1"/>
</dbReference>
<dbReference type="InterPro" id="IPR008949">
    <property type="entry name" value="Isoprenoid_synthase_dom_sf"/>
</dbReference>
<evidence type="ECO:0000256" key="5">
    <source>
        <dbReference type="SAM" id="Phobius"/>
    </source>
</evidence>
<dbReference type="GO" id="GO:0004311">
    <property type="term" value="F:geranylgeranyl diphosphate synthase activity"/>
    <property type="evidence" value="ECO:0007669"/>
    <property type="project" value="InterPro"/>
</dbReference>
<dbReference type="InterPro" id="IPR044843">
    <property type="entry name" value="Trans_IPPS_bact-type"/>
</dbReference>
<comment type="caution">
    <text evidence="6">The sequence shown here is derived from an EMBL/GenBank/DDBJ whole genome shotgun (WGS) entry which is preliminary data.</text>
</comment>
<dbReference type="Pfam" id="PF00494">
    <property type="entry name" value="SQS_PSY"/>
    <property type="match status" value="1"/>
</dbReference>
<proteinExistence type="predicted"/>
<comment type="catalytic activity">
    <reaction evidence="1">
        <text>2 (2E,6E,10E)-geranylgeranyl diphosphate = 15-cis-phytoene + 2 diphosphate</text>
        <dbReference type="Rhea" id="RHEA:34475"/>
        <dbReference type="ChEBI" id="CHEBI:27787"/>
        <dbReference type="ChEBI" id="CHEBI:33019"/>
        <dbReference type="ChEBI" id="CHEBI:58756"/>
        <dbReference type="EC" id="2.5.1.32"/>
    </reaction>
</comment>
<keyword evidence="5" id="KW-0472">Membrane</keyword>
<dbReference type="SFLD" id="SFLDG01018">
    <property type="entry name" value="Squalene/Phytoene_Synthase_Lik"/>
    <property type="match status" value="1"/>
</dbReference>
<dbReference type="InterPro" id="IPR002060">
    <property type="entry name" value="Squ/phyt_synthse"/>
</dbReference>
<keyword evidence="3" id="KW-0808">Transferase</keyword>
<protein>
    <recommendedName>
        <fullName evidence="2">15-cis-phytoene synthase</fullName>
        <ecNumber evidence="2">2.5.1.32</ecNumber>
    </recommendedName>
</protein>
<keyword evidence="5" id="KW-1133">Transmembrane helix</keyword>
<evidence type="ECO:0000256" key="3">
    <source>
        <dbReference type="ARBA" id="ARBA00022679"/>
    </source>
</evidence>
<dbReference type="InterPro" id="IPR019845">
    <property type="entry name" value="Squalene/phytoene_synthase_CS"/>
</dbReference>
<gene>
    <name evidence="6" type="ORF">ANOM_004608</name>
</gene>
<dbReference type="STRING" id="1509407.A0A0L1J7J8"/>
<dbReference type="AlphaFoldDB" id="A0A0L1J7J8"/>
<feature type="transmembrane region" description="Helical" evidence="5">
    <location>
        <begin position="12"/>
        <end position="34"/>
    </location>
</feature>
<evidence type="ECO:0000313" key="6">
    <source>
        <dbReference type="EMBL" id="KNG87786.1"/>
    </source>
</evidence>
<reference evidence="6 7" key="1">
    <citation type="submission" date="2014-06" db="EMBL/GenBank/DDBJ databases">
        <title>The Genome of the Aflatoxigenic Filamentous Fungus Aspergillus nomius.</title>
        <authorList>
            <person name="Moore M.G."/>
            <person name="Shannon B.M."/>
            <person name="Brian M.M."/>
        </authorList>
    </citation>
    <scope>NUCLEOTIDE SEQUENCE [LARGE SCALE GENOMIC DNA]</scope>
    <source>
        <strain evidence="6 7">NRRL 13137</strain>
    </source>
</reference>